<comment type="similarity">
    <text evidence="1">Belongs to the peptidase S45 family.</text>
</comment>
<dbReference type="PIRSF" id="PIRSF001227">
    <property type="entry name" value="Pen_acylase"/>
    <property type="match status" value="1"/>
</dbReference>
<dbReference type="Gene3D" id="1.10.1400.10">
    <property type="match status" value="1"/>
</dbReference>
<dbReference type="Gene3D" id="1.10.439.10">
    <property type="entry name" value="Penicillin Amidohydrolase, domain 1"/>
    <property type="match status" value="1"/>
</dbReference>
<dbReference type="SUPFAM" id="SSF56235">
    <property type="entry name" value="N-terminal nucleophile aminohydrolases (Ntn hydrolases)"/>
    <property type="match status" value="1"/>
</dbReference>
<evidence type="ECO:0000256" key="3">
    <source>
        <dbReference type="ARBA" id="ARBA00022801"/>
    </source>
</evidence>
<gene>
    <name evidence="8" type="ORF">GF068_28600</name>
</gene>
<evidence type="ECO:0000313" key="8">
    <source>
        <dbReference type="EMBL" id="MRG95849.1"/>
    </source>
</evidence>
<keyword evidence="6" id="KW-0479">Metal-binding</keyword>
<dbReference type="Gene3D" id="3.60.20.10">
    <property type="entry name" value="Glutamine Phosphoribosylpyrophosphate, subunit 1, domain 1"/>
    <property type="match status" value="1"/>
</dbReference>
<dbReference type="Gene3D" id="2.30.120.10">
    <property type="match status" value="1"/>
</dbReference>
<keyword evidence="6" id="KW-0106">Calcium</keyword>
<proteinExistence type="inferred from homology"/>
<keyword evidence="9" id="KW-1185">Reference proteome</keyword>
<comment type="caution">
    <text evidence="8">The sequence shown here is derived from an EMBL/GenBank/DDBJ whole genome shotgun (WGS) entry which is preliminary data.</text>
</comment>
<dbReference type="EMBL" id="WJIE01000009">
    <property type="protein sequence ID" value="MRG95849.1"/>
    <property type="molecule type" value="Genomic_DNA"/>
</dbReference>
<evidence type="ECO:0000256" key="2">
    <source>
        <dbReference type="ARBA" id="ARBA00022729"/>
    </source>
</evidence>
<evidence type="ECO:0000313" key="9">
    <source>
        <dbReference type="Proteomes" id="UP000440224"/>
    </source>
</evidence>
<feature type="binding site" evidence="6">
    <location>
        <position position="337"/>
    </location>
    <ligand>
        <name>Ca(2+)</name>
        <dbReference type="ChEBI" id="CHEBI:29108"/>
    </ligand>
</feature>
<protein>
    <submittedName>
        <fullName evidence="8">Uncharacterized protein</fullName>
    </submittedName>
</protein>
<reference evidence="8 9" key="1">
    <citation type="submission" date="2019-10" db="EMBL/GenBank/DDBJ databases">
        <title>A soil myxobacterium in the family Polyangiaceae.</title>
        <authorList>
            <person name="Li Y."/>
            <person name="Wang J."/>
        </authorList>
    </citation>
    <scope>NUCLEOTIDE SEQUENCE [LARGE SCALE GENOMIC DNA]</scope>
    <source>
        <strain evidence="8 9">DSM 14734</strain>
    </source>
</reference>
<dbReference type="Pfam" id="PF01804">
    <property type="entry name" value="Penicil_amidase"/>
    <property type="match status" value="1"/>
</dbReference>
<comment type="cofactor">
    <cofactor evidence="6">
        <name>Ca(2+)</name>
        <dbReference type="ChEBI" id="CHEBI:29108"/>
    </cofactor>
    <text evidence="6">Binds 1 Ca(2+) ion per dimer.</text>
</comment>
<dbReference type="OrthoDB" id="9760084at2"/>
<keyword evidence="3" id="KW-0378">Hydrolase</keyword>
<accession>A0A6N7PVB2</accession>
<name>A0A6N7PVB2_9BACT</name>
<dbReference type="InterPro" id="IPR023343">
    <property type="entry name" value="Penicillin_amidase_dom1"/>
</dbReference>
<organism evidence="8 9">
    <name type="scientific">Polyangium spumosum</name>
    <dbReference type="NCBI Taxonomy" id="889282"/>
    <lineage>
        <taxon>Bacteria</taxon>
        <taxon>Pseudomonadati</taxon>
        <taxon>Myxococcota</taxon>
        <taxon>Polyangia</taxon>
        <taxon>Polyangiales</taxon>
        <taxon>Polyangiaceae</taxon>
        <taxon>Polyangium</taxon>
    </lineage>
</organism>
<dbReference type="InterPro" id="IPR014395">
    <property type="entry name" value="Pen/GL7ACA/AHL_acylase"/>
</dbReference>
<dbReference type="InterPro" id="IPR002692">
    <property type="entry name" value="S45"/>
</dbReference>
<dbReference type="GO" id="GO:0016811">
    <property type="term" value="F:hydrolase activity, acting on carbon-nitrogen (but not peptide) bonds, in linear amides"/>
    <property type="evidence" value="ECO:0007669"/>
    <property type="project" value="InterPro"/>
</dbReference>
<dbReference type="InterPro" id="IPR043146">
    <property type="entry name" value="Penicillin_amidase_N_B-knob"/>
</dbReference>
<dbReference type="InterPro" id="IPR029055">
    <property type="entry name" value="Ntn_hydrolases_N"/>
</dbReference>
<keyword evidence="2 7" id="KW-0732">Signal</keyword>
<dbReference type="PANTHER" id="PTHR34218">
    <property type="entry name" value="PEPTIDASE S45 PENICILLIN AMIDASE"/>
    <property type="match status" value="1"/>
</dbReference>
<evidence type="ECO:0000256" key="6">
    <source>
        <dbReference type="PIRSR" id="PIRSR001227-2"/>
    </source>
</evidence>
<sequence length="848" mass="91475">MLRLAPRTCVLALGIGSILAGCTEPDATKAPAGPPAPLADVELVVDELGITHVYARSDADAFFGAGYAMARDRLFHMELMRRRAAGTRAELVGVKVLDDDVMARTMNFTKLGEADEARVRAERPEEAALFDAWTAGVNLRIEEVRSGAAPRPFGMRESELDFLPEPWASHEAFAVGKLLSFGMSNSLDRDILATAVARMAPETAERLPVLMPAFDVFPGAPAGAGGNAAPAPGPFGPPGPPKADAAAFPRDYEPIMRETASNNWALAGKHTESGRPYVCGDPHQSLTSPSRFWAVHMNSAEAGGTLDVVGFSFVGTPTVQLGHNAHIGWTATTNFADVMDLWDVAPDAAYESVSVGGETVPLVKRDEVFRVIAPGAKAGTFVDEVTVEIAEVPGYGVILPDEMLPIPRPLLADGRLLFNWTGFAPSMEAVAYLEIDRAKDIDAFEEAASILEVGAANFVAADAKEIDMFVHARVPDRGDPSARPMPWRSITDPEDPASYWTRGDLPADRMPKRRDPPEGFLFTANTDPFGFTQDGVVENDPYYYGAFYANGFRGYRIEQAIEELVASGAKVDRAAMEELQRDVRSPLADTIVPLLEEALANVEADPALAAYKGRADLVAYAAKLSAWDREMRADRGEPVMFNALVWFAARRVFEKPMTSALFGAIHEASPPFFLGMLHNVLTNRFADASYFAPDGARVLLLAALDEASAWITTRFGSIDADFELGDVQGALFQSDLPGSAWDTEPMAVGGASDTINVAPTRFFDGNEPAAYFESTEMSLYRMVVGFAADGTPEATVNFGRGNSAEPDSPHYDDQDAAWTSVTYAPLPFRRADVEAREESRVILAGGGK</sequence>
<keyword evidence="4" id="KW-0865">Zymogen</keyword>
<dbReference type="InterPro" id="IPR043147">
    <property type="entry name" value="Penicillin_amidase_A-knob"/>
</dbReference>
<evidence type="ECO:0000256" key="7">
    <source>
        <dbReference type="SAM" id="SignalP"/>
    </source>
</evidence>
<dbReference type="Proteomes" id="UP000440224">
    <property type="component" value="Unassembled WGS sequence"/>
</dbReference>
<feature type="chain" id="PRO_5027075277" evidence="7">
    <location>
        <begin position="21"/>
        <end position="848"/>
    </location>
</feature>
<evidence type="ECO:0000256" key="5">
    <source>
        <dbReference type="PIRSR" id="PIRSR001227-1"/>
    </source>
</evidence>
<evidence type="ECO:0000256" key="1">
    <source>
        <dbReference type="ARBA" id="ARBA00006586"/>
    </source>
</evidence>
<dbReference type="AlphaFoldDB" id="A0A6N7PVB2"/>
<feature type="active site" description="Nucleophile" evidence="5">
    <location>
        <position position="261"/>
    </location>
</feature>
<dbReference type="RefSeq" id="WP_153822665.1">
    <property type="nucleotide sequence ID" value="NZ_WJIE01000009.1"/>
</dbReference>
<dbReference type="GO" id="GO:0017000">
    <property type="term" value="P:antibiotic biosynthetic process"/>
    <property type="evidence" value="ECO:0007669"/>
    <property type="project" value="InterPro"/>
</dbReference>
<feature type="signal peptide" evidence="7">
    <location>
        <begin position="1"/>
        <end position="20"/>
    </location>
</feature>
<dbReference type="PANTHER" id="PTHR34218:SF3">
    <property type="entry name" value="ACYL-HOMOSERINE LACTONE ACYLASE PVDQ"/>
    <property type="match status" value="1"/>
</dbReference>
<dbReference type="GO" id="GO:0046872">
    <property type="term" value="F:metal ion binding"/>
    <property type="evidence" value="ECO:0007669"/>
    <property type="project" value="UniProtKB-KW"/>
</dbReference>
<evidence type="ECO:0000256" key="4">
    <source>
        <dbReference type="ARBA" id="ARBA00023145"/>
    </source>
</evidence>
<feature type="binding site" evidence="6">
    <location>
        <position position="340"/>
    </location>
    <ligand>
        <name>Ca(2+)</name>
        <dbReference type="ChEBI" id="CHEBI:29108"/>
    </ligand>
</feature>